<proteinExistence type="predicted"/>
<evidence type="ECO:0000313" key="3">
    <source>
        <dbReference type="Proteomes" id="UP001300261"/>
    </source>
</evidence>
<accession>A0ABT3QYG4</accession>
<dbReference type="RefSeq" id="WP_265961676.1">
    <property type="nucleotide sequence ID" value="NZ_JAPEVI010000003.1"/>
</dbReference>
<comment type="caution">
    <text evidence="2">The sequence shown here is derived from an EMBL/GenBank/DDBJ whole genome shotgun (WGS) entry which is preliminary data.</text>
</comment>
<reference evidence="2 3" key="1">
    <citation type="journal article" date="2016" name="Int. J. Syst. Evol. Microbiol.">
        <title>Labrenzia salina sp. nov., isolated from the rhizosphere of the halophyte Arthrocnemum macrostachyum.</title>
        <authorList>
            <person name="Camacho M."/>
            <person name="Redondo-Gomez S."/>
            <person name="Rodriguez-Llorente I."/>
            <person name="Rohde M."/>
            <person name="Sproer C."/>
            <person name="Schumann P."/>
            <person name="Klenk H.P."/>
            <person name="Montero-Calasanz M.D.C."/>
        </authorList>
    </citation>
    <scope>NUCLEOTIDE SEQUENCE [LARGE SCALE GENOMIC DNA]</scope>
    <source>
        <strain evidence="2 3">DSM 29163</strain>
    </source>
</reference>
<evidence type="ECO:0000256" key="1">
    <source>
        <dbReference type="SAM" id="MobiDB-lite"/>
    </source>
</evidence>
<dbReference type="Proteomes" id="UP001300261">
    <property type="component" value="Unassembled WGS sequence"/>
</dbReference>
<protein>
    <submittedName>
        <fullName evidence="2">Uncharacterized protein</fullName>
    </submittedName>
</protein>
<organism evidence="2 3">
    <name type="scientific">Roseibium salinum</name>
    <dbReference type="NCBI Taxonomy" id="1604349"/>
    <lineage>
        <taxon>Bacteria</taxon>
        <taxon>Pseudomonadati</taxon>
        <taxon>Pseudomonadota</taxon>
        <taxon>Alphaproteobacteria</taxon>
        <taxon>Hyphomicrobiales</taxon>
        <taxon>Stappiaceae</taxon>
        <taxon>Roseibium</taxon>
    </lineage>
</organism>
<dbReference type="EMBL" id="JAPEVI010000003">
    <property type="protein sequence ID" value="MCX2721971.1"/>
    <property type="molecule type" value="Genomic_DNA"/>
</dbReference>
<sequence>MTEDQQKELLSLIRAGHDVESAAAKLSLSMAQIRAAGSEFDQQIKETFRGATAKLRSRVLEMALDSDDAKLLAALLEKRESAQSEAFGDDVVERYAREDPRQTARAFLHGIGEACELIGIHVTLSLPGETVLRIKTPADSELLRRLYPDSFSDDRQSFRERFAAMVPDPVSPAAGDVPASEEGHPDDEV</sequence>
<gene>
    <name evidence="2" type="ORF">ON753_06065</name>
</gene>
<name>A0ABT3QYG4_9HYPH</name>
<keyword evidence="3" id="KW-1185">Reference proteome</keyword>
<feature type="region of interest" description="Disordered" evidence="1">
    <location>
        <begin position="166"/>
        <end position="189"/>
    </location>
</feature>
<evidence type="ECO:0000313" key="2">
    <source>
        <dbReference type="EMBL" id="MCX2721971.1"/>
    </source>
</evidence>